<dbReference type="AlphaFoldDB" id="A0A2P2QKG1"/>
<name>A0A2P2QKG1_RHIMU</name>
<accession>A0A2P2QKG1</accession>
<sequence>MHLFSLKNDEQWFPKEKKLSVGS</sequence>
<evidence type="ECO:0000313" key="1">
    <source>
        <dbReference type="EMBL" id="MBX67489.1"/>
    </source>
</evidence>
<proteinExistence type="predicted"/>
<protein>
    <submittedName>
        <fullName evidence="1">Uncharacterized protein</fullName>
    </submittedName>
</protein>
<reference evidence="1" key="1">
    <citation type="submission" date="2018-02" db="EMBL/GenBank/DDBJ databases">
        <title>Rhizophora mucronata_Transcriptome.</title>
        <authorList>
            <person name="Meera S.P."/>
            <person name="Sreeshan A."/>
            <person name="Augustine A."/>
        </authorList>
    </citation>
    <scope>NUCLEOTIDE SEQUENCE</scope>
    <source>
        <tissue evidence="1">Leaf</tissue>
    </source>
</reference>
<organism evidence="1">
    <name type="scientific">Rhizophora mucronata</name>
    <name type="common">Asiatic mangrove</name>
    <dbReference type="NCBI Taxonomy" id="61149"/>
    <lineage>
        <taxon>Eukaryota</taxon>
        <taxon>Viridiplantae</taxon>
        <taxon>Streptophyta</taxon>
        <taxon>Embryophyta</taxon>
        <taxon>Tracheophyta</taxon>
        <taxon>Spermatophyta</taxon>
        <taxon>Magnoliopsida</taxon>
        <taxon>eudicotyledons</taxon>
        <taxon>Gunneridae</taxon>
        <taxon>Pentapetalae</taxon>
        <taxon>rosids</taxon>
        <taxon>fabids</taxon>
        <taxon>Malpighiales</taxon>
        <taxon>Rhizophoraceae</taxon>
        <taxon>Rhizophora</taxon>
    </lineage>
</organism>
<dbReference type="EMBL" id="GGEC01087005">
    <property type="protein sequence ID" value="MBX67489.1"/>
    <property type="molecule type" value="Transcribed_RNA"/>
</dbReference>